<reference evidence="3 4" key="1">
    <citation type="submission" date="2011-02" db="EMBL/GenBank/DDBJ databases">
        <authorList>
            <person name="Weinstock G."/>
            <person name="Sodergren E."/>
            <person name="Clifton S."/>
            <person name="Fulton L."/>
            <person name="Fulton B."/>
            <person name="Courtney L."/>
            <person name="Fronick C."/>
            <person name="Harrison M."/>
            <person name="Strong C."/>
            <person name="Farmer C."/>
            <person name="Delahaunty K."/>
            <person name="Markovic C."/>
            <person name="Hall O."/>
            <person name="Minx P."/>
            <person name="Tomlinson C."/>
            <person name="Mitreva M."/>
            <person name="Hou S."/>
            <person name="Chen J."/>
            <person name="Wollam A."/>
            <person name="Pepin K.H."/>
            <person name="Johnson M."/>
            <person name="Bhonagiri V."/>
            <person name="Zhang X."/>
            <person name="Suruliraj S."/>
            <person name="Warren W."/>
            <person name="Chinwalla A."/>
            <person name="Mardis E.R."/>
            <person name="Wilson R.K."/>
        </authorList>
    </citation>
    <scope>NUCLEOTIDE SEQUENCE [LARGE SCALE GENOMIC DNA]</scope>
    <source>
        <strain evidence="3 4">YIT 11841</strain>
    </source>
</reference>
<keyword evidence="4" id="KW-1185">Reference proteome</keyword>
<organism evidence="3 4">
    <name type="scientific">Paraprevotella xylaniphila YIT 11841</name>
    <dbReference type="NCBI Taxonomy" id="762982"/>
    <lineage>
        <taxon>Bacteria</taxon>
        <taxon>Pseudomonadati</taxon>
        <taxon>Bacteroidota</taxon>
        <taxon>Bacteroidia</taxon>
        <taxon>Bacteroidales</taxon>
        <taxon>Prevotellaceae</taxon>
        <taxon>Paraprevotella</taxon>
    </lineage>
</organism>
<dbReference type="eggNOG" id="COG4412">
    <property type="taxonomic scope" value="Bacteria"/>
</dbReference>
<accession>F3QSH7</accession>
<dbReference type="EMBL" id="AFBR01000028">
    <property type="protein sequence ID" value="EGG55264.1"/>
    <property type="molecule type" value="Genomic_DNA"/>
</dbReference>
<feature type="domain" description="MAM" evidence="2">
    <location>
        <begin position="538"/>
        <end position="719"/>
    </location>
</feature>
<evidence type="ECO:0000313" key="3">
    <source>
        <dbReference type="EMBL" id="EGG55264.1"/>
    </source>
</evidence>
<evidence type="ECO:0000313" key="4">
    <source>
        <dbReference type="Proteomes" id="UP000005546"/>
    </source>
</evidence>
<dbReference type="STRING" id="762982.HMPREF9442_01136"/>
<dbReference type="HOGENOM" id="CLU_016256_0_0_10"/>
<dbReference type="AlphaFoldDB" id="F3QSH7"/>
<dbReference type="NCBIfam" id="TIGR03296">
    <property type="entry name" value="M6dom_TIGR03296"/>
    <property type="match status" value="1"/>
</dbReference>
<comment type="caution">
    <text evidence="3">The sequence shown here is derived from an EMBL/GenBank/DDBJ whole genome shotgun (WGS) entry which is preliminary data.</text>
</comment>
<dbReference type="Gene3D" id="2.60.120.200">
    <property type="match status" value="1"/>
</dbReference>
<dbReference type="Proteomes" id="UP000005546">
    <property type="component" value="Unassembled WGS sequence"/>
</dbReference>
<dbReference type="PROSITE" id="PS50060">
    <property type="entry name" value="MAM_2"/>
    <property type="match status" value="1"/>
</dbReference>
<dbReference type="OrthoDB" id="9813478at2"/>
<feature type="signal peptide" evidence="1">
    <location>
        <begin position="1"/>
        <end position="22"/>
    </location>
</feature>
<sequence length="782" mass="86441">MWRRYIFVVWLACVLCANSVKAVPAFPQKVALRVKGGNEVWITVKGDEYNKWALTTDNYTLLPSGNEWYFAKADSMGNAVRSGYKLCADAERPESLRRFLAQQPKGLRPMADEARKKKLSYRNRAVEKRGRHAAVVGERRALVILMSFADVSFTKTEADFDALFNEPGYAVDGAQGSVYDYFREVSYEQLSFHCDVLGPYRAAYPMAYYGSNSYGGSDTNPYALFLEAMEHAVREIDLQDYDADGDGYVDNVHIVFAGYGEEAGASPSAIWSHEAMFPEITMQGMKIDRYSCTPELRGNRGGGISRIGPCCHEMGHALGAMDYYDTDYTTGGSFEGTGVWDVMAQGSWNNDGITPAHFNPYVKAYDFGWVDVTMLTHTGDYSLRPSTWEKDGVFRVDTGSEGDFYLLESRVRDGFDTALPGEGLMVYHVHPWVEEGAYGNTINASAPQMMYPVCASSSVSVPSSSSYSYGEINSAGCPFPGASGKTEFGGQTVPAAFAWDGSDVGFELSDINRTADGQVSFRFTADGTVPSSVWKTEWNESFENPSSASSWLASGQWGYTTEWERMMADSSGGIGEIASWDYIADAADGSYYMGMVQRFMLGNSEGIMMSPPVTDNPDGNAKLRFFYQNKVRSGGRVVLEVYCKKETSKEWIPLLVLDAITNTWTKQEVDLPVSAERLQVIFLAKTEGACGAFVDDVSILKPRKGDALEVASKPVGCQIGVREGCLWVSLSVPSVLSVYAWDGCRILSGRYEAGEQTFRLPSGIYVVRIGEHVRKVWIPRYD</sequence>
<dbReference type="GO" id="GO:0008237">
    <property type="term" value="F:metallopeptidase activity"/>
    <property type="evidence" value="ECO:0007669"/>
    <property type="project" value="UniProtKB-KW"/>
</dbReference>
<dbReference type="SUPFAM" id="SSF55486">
    <property type="entry name" value="Metalloproteases ('zincins'), catalytic domain"/>
    <property type="match status" value="1"/>
</dbReference>
<evidence type="ECO:0000256" key="1">
    <source>
        <dbReference type="SAM" id="SignalP"/>
    </source>
</evidence>
<dbReference type="InterPro" id="IPR008757">
    <property type="entry name" value="Peptidase_M6-like_domain"/>
</dbReference>
<dbReference type="Pfam" id="PF05547">
    <property type="entry name" value="Peptidase_M6"/>
    <property type="match status" value="1"/>
</dbReference>
<dbReference type="PANTHER" id="PTHR41775:SF1">
    <property type="entry name" value="PEPTIDASE M6-LIKE DOMAIN-CONTAINING PROTEIN"/>
    <property type="match status" value="1"/>
</dbReference>
<keyword evidence="1" id="KW-0732">Signal</keyword>
<dbReference type="GO" id="GO:0016020">
    <property type="term" value="C:membrane"/>
    <property type="evidence" value="ECO:0007669"/>
    <property type="project" value="InterPro"/>
</dbReference>
<gene>
    <name evidence="3" type="ORF">HMPREF9442_01136</name>
</gene>
<keyword evidence="3" id="KW-0645">Protease</keyword>
<protein>
    <submittedName>
        <fullName evidence="3">M6 family metalloprotease domain protein</fullName>
    </submittedName>
</protein>
<keyword evidence="3" id="KW-0378">Hydrolase</keyword>
<name>F3QSH7_9BACT</name>
<dbReference type="Pfam" id="PF00629">
    <property type="entry name" value="MAM"/>
    <property type="match status" value="1"/>
</dbReference>
<dbReference type="InterPro" id="IPR000998">
    <property type="entry name" value="MAM_dom"/>
</dbReference>
<evidence type="ECO:0000259" key="2">
    <source>
        <dbReference type="PROSITE" id="PS50060"/>
    </source>
</evidence>
<dbReference type="GO" id="GO:0006508">
    <property type="term" value="P:proteolysis"/>
    <property type="evidence" value="ECO:0007669"/>
    <property type="project" value="UniProtKB-KW"/>
</dbReference>
<proteinExistence type="predicted"/>
<dbReference type="PANTHER" id="PTHR41775">
    <property type="entry name" value="SECRETED PROTEIN-RELATED"/>
    <property type="match status" value="1"/>
</dbReference>
<keyword evidence="3" id="KW-0482">Metalloprotease</keyword>
<feature type="chain" id="PRO_5003305396" evidence="1">
    <location>
        <begin position="23"/>
        <end position="782"/>
    </location>
</feature>